<reference evidence="7 8" key="1">
    <citation type="journal article" date="2014" name="BMC Genomics">
        <title>Genome sequencing of four Aureobasidium pullulans varieties: biotechnological potential, stress tolerance, and description of new species.</title>
        <authorList>
            <person name="Gostin Ar C."/>
            <person name="Ohm R.A."/>
            <person name="Kogej T."/>
            <person name="Sonjak S."/>
            <person name="Turk M."/>
            <person name="Zajc J."/>
            <person name="Zalar P."/>
            <person name="Grube M."/>
            <person name="Sun H."/>
            <person name="Han J."/>
            <person name="Sharma A."/>
            <person name="Chiniquy J."/>
            <person name="Ngan C.Y."/>
            <person name="Lipzen A."/>
            <person name="Barry K."/>
            <person name="Grigoriev I.V."/>
            <person name="Gunde-Cimerman N."/>
        </authorList>
    </citation>
    <scope>NUCLEOTIDE SEQUENCE [LARGE SCALE GENOMIC DNA]</scope>
    <source>
        <strain evidence="7 8">CBS 147.97</strain>
    </source>
</reference>
<evidence type="ECO:0000256" key="6">
    <source>
        <dbReference type="RuleBase" id="RU363053"/>
    </source>
</evidence>
<dbReference type="OrthoDB" id="10267969at2759"/>
<dbReference type="PANTHER" id="PTHR11266:SF80">
    <property type="entry name" value="PEROXISOMAL MEMBRANE PROTEIN 2"/>
    <property type="match status" value="1"/>
</dbReference>
<dbReference type="GO" id="GO:0005778">
    <property type="term" value="C:peroxisomal membrane"/>
    <property type="evidence" value="ECO:0007669"/>
    <property type="project" value="TreeGrafter"/>
</dbReference>
<accession>A0A074X0L7</accession>
<sequence length="161" mass="18378">TTLTCDHISVLQYMLFSAITTTPNYLWQSWMENRWPSTETRQKKGGRKMPHISVSNVVVKFILDQTLGSVVNTMLYFVVMGLIKGSNWPSILEDIQMNFGNPLLAGYRFWPFVCLLNLILVPIDFRSLVGSLSGLGWSVFLSLRFDEKRSLKDGHDGRHGH</sequence>
<evidence type="ECO:0000313" key="7">
    <source>
        <dbReference type="EMBL" id="KEQ68156.1"/>
    </source>
</evidence>
<keyword evidence="5" id="KW-0472">Membrane</keyword>
<evidence type="ECO:0000313" key="8">
    <source>
        <dbReference type="Proteomes" id="UP000027730"/>
    </source>
</evidence>
<comment type="similarity">
    <text evidence="2 6">Belongs to the peroxisomal membrane protein PXMP2/4 family.</text>
</comment>
<dbReference type="EMBL" id="KL584737">
    <property type="protein sequence ID" value="KEQ68156.1"/>
    <property type="molecule type" value="Genomic_DNA"/>
</dbReference>
<evidence type="ECO:0000256" key="5">
    <source>
        <dbReference type="ARBA" id="ARBA00023136"/>
    </source>
</evidence>
<organism evidence="7 8">
    <name type="scientific">Aureobasidium namibiae CBS 147.97</name>
    <dbReference type="NCBI Taxonomy" id="1043004"/>
    <lineage>
        <taxon>Eukaryota</taxon>
        <taxon>Fungi</taxon>
        <taxon>Dikarya</taxon>
        <taxon>Ascomycota</taxon>
        <taxon>Pezizomycotina</taxon>
        <taxon>Dothideomycetes</taxon>
        <taxon>Dothideomycetidae</taxon>
        <taxon>Dothideales</taxon>
        <taxon>Saccotheciaceae</taxon>
        <taxon>Aureobasidium</taxon>
    </lineage>
</organism>
<feature type="non-terminal residue" evidence="7">
    <location>
        <position position="1"/>
    </location>
</feature>
<protein>
    <submittedName>
        <fullName evidence="7">Uncharacterized protein</fullName>
    </submittedName>
</protein>
<evidence type="ECO:0000256" key="2">
    <source>
        <dbReference type="ARBA" id="ARBA00006824"/>
    </source>
</evidence>
<keyword evidence="3" id="KW-0812">Transmembrane</keyword>
<dbReference type="HOGENOM" id="CLU_049109_3_2_1"/>
<proteinExistence type="inferred from homology"/>
<dbReference type="PANTHER" id="PTHR11266">
    <property type="entry name" value="PEROXISOMAL MEMBRANE PROTEIN 2, PXMP2 MPV17"/>
    <property type="match status" value="1"/>
</dbReference>
<dbReference type="Proteomes" id="UP000027730">
    <property type="component" value="Unassembled WGS sequence"/>
</dbReference>
<comment type="subcellular location">
    <subcellularLocation>
        <location evidence="1">Membrane</location>
        <topology evidence="1">Multi-pass membrane protein</topology>
    </subcellularLocation>
</comment>
<dbReference type="Pfam" id="PF04117">
    <property type="entry name" value="Mpv17_PMP22"/>
    <property type="match status" value="1"/>
</dbReference>
<gene>
    <name evidence="7" type="ORF">M436DRAFT_59039</name>
</gene>
<dbReference type="RefSeq" id="XP_013422325.1">
    <property type="nucleotide sequence ID" value="XM_013566871.1"/>
</dbReference>
<keyword evidence="4" id="KW-1133">Transmembrane helix</keyword>
<dbReference type="InterPro" id="IPR007248">
    <property type="entry name" value="Mpv17_PMP22"/>
</dbReference>
<keyword evidence="8" id="KW-1185">Reference proteome</keyword>
<dbReference type="GeneID" id="25412751"/>
<dbReference type="AlphaFoldDB" id="A0A074X0L7"/>
<evidence type="ECO:0000256" key="4">
    <source>
        <dbReference type="ARBA" id="ARBA00022989"/>
    </source>
</evidence>
<name>A0A074X0L7_9PEZI</name>
<evidence type="ECO:0000256" key="1">
    <source>
        <dbReference type="ARBA" id="ARBA00004141"/>
    </source>
</evidence>
<dbReference type="STRING" id="1043004.A0A074X0L7"/>
<evidence type="ECO:0000256" key="3">
    <source>
        <dbReference type="ARBA" id="ARBA00022692"/>
    </source>
</evidence>